<dbReference type="Proteomes" id="UP001516023">
    <property type="component" value="Unassembled WGS sequence"/>
</dbReference>
<feature type="region of interest" description="Disordered" evidence="1">
    <location>
        <begin position="56"/>
        <end position="78"/>
    </location>
</feature>
<evidence type="ECO:0000313" key="2">
    <source>
        <dbReference type="EMBL" id="KAL3787911.1"/>
    </source>
</evidence>
<evidence type="ECO:0000256" key="1">
    <source>
        <dbReference type="SAM" id="MobiDB-lite"/>
    </source>
</evidence>
<comment type="caution">
    <text evidence="2">The sequence shown here is derived from an EMBL/GenBank/DDBJ whole genome shotgun (WGS) entry which is preliminary data.</text>
</comment>
<feature type="region of interest" description="Disordered" evidence="1">
    <location>
        <begin position="224"/>
        <end position="254"/>
    </location>
</feature>
<gene>
    <name evidence="2" type="ORF">HJC23_000153</name>
</gene>
<feature type="compositionally biased region" description="Acidic residues" evidence="1">
    <location>
        <begin position="1"/>
        <end position="26"/>
    </location>
</feature>
<protein>
    <submittedName>
        <fullName evidence="2">Uncharacterized protein</fullName>
    </submittedName>
</protein>
<feature type="region of interest" description="Disordered" evidence="1">
    <location>
        <begin position="1"/>
        <end position="33"/>
    </location>
</feature>
<reference evidence="2 3" key="1">
    <citation type="journal article" date="2020" name="G3 (Bethesda)">
        <title>Improved Reference Genome for Cyclotella cryptica CCMP332, a Model for Cell Wall Morphogenesis, Salinity Adaptation, and Lipid Production in Diatoms (Bacillariophyta).</title>
        <authorList>
            <person name="Roberts W.R."/>
            <person name="Downey K.M."/>
            <person name="Ruck E.C."/>
            <person name="Traller J.C."/>
            <person name="Alverson A.J."/>
        </authorList>
    </citation>
    <scope>NUCLEOTIDE SEQUENCE [LARGE SCALE GENOMIC DNA]</scope>
    <source>
        <strain evidence="2 3">CCMP332</strain>
    </source>
</reference>
<evidence type="ECO:0000313" key="3">
    <source>
        <dbReference type="Proteomes" id="UP001516023"/>
    </source>
</evidence>
<dbReference type="AlphaFoldDB" id="A0ABD3PKR2"/>
<accession>A0ABD3PKR2</accession>
<name>A0ABD3PKR2_9STRA</name>
<feature type="compositionally biased region" description="Basic and acidic residues" evidence="1">
    <location>
        <begin position="66"/>
        <end position="78"/>
    </location>
</feature>
<dbReference type="EMBL" id="JABMIG020000166">
    <property type="protein sequence ID" value="KAL3787911.1"/>
    <property type="molecule type" value="Genomic_DNA"/>
</dbReference>
<keyword evidence="3" id="KW-1185">Reference proteome</keyword>
<proteinExistence type="predicted"/>
<organism evidence="2 3">
    <name type="scientific">Cyclotella cryptica</name>
    <dbReference type="NCBI Taxonomy" id="29204"/>
    <lineage>
        <taxon>Eukaryota</taxon>
        <taxon>Sar</taxon>
        <taxon>Stramenopiles</taxon>
        <taxon>Ochrophyta</taxon>
        <taxon>Bacillariophyta</taxon>
        <taxon>Coscinodiscophyceae</taxon>
        <taxon>Thalassiosirophycidae</taxon>
        <taxon>Stephanodiscales</taxon>
        <taxon>Stephanodiscaceae</taxon>
        <taxon>Cyclotella</taxon>
    </lineage>
</organism>
<sequence>MEEEEAEKEEEDDKLYDEEEEEEEEGNFNAMGNLQIQYKDRTNIDAGAAETLGRQTGARMLKRRKSEGTHNRENSENTKHKGHFSVFENYGGFYGGENASTIMVYEQHEGMDHTRYEGKMGVTENKGNVGHMGTDTFLVKEIMGFYGGENAAKSMVYEQHEGTDRTRCEGNMGVTENNGNVGHMGTDTFLVKEIMGDWQWEMVREEASRLVRLHEDGLKGNFKHRQKRSEVAWPDIPTDFDEWAPPKKRRRSRG</sequence>